<comment type="caution">
    <text evidence="1">The sequence shown here is derived from an EMBL/GenBank/DDBJ whole genome shotgun (WGS) entry which is preliminary data.</text>
</comment>
<reference evidence="1" key="1">
    <citation type="submission" date="2021-03" db="EMBL/GenBank/DDBJ databases">
        <title>Evolutionary priming and transition to the ectomycorrhizal habit in an iconic lineage of mushroom-forming fungi: is preadaptation a requirement?</title>
        <authorList>
            <consortium name="DOE Joint Genome Institute"/>
            <person name="Looney B.P."/>
            <person name="Miyauchi S."/>
            <person name="Morin E."/>
            <person name="Drula E."/>
            <person name="Courty P.E."/>
            <person name="Chicoki N."/>
            <person name="Fauchery L."/>
            <person name="Kohler A."/>
            <person name="Kuo A."/>
            <person name="LaButti K."/>
            <person name="Pangilinan J."/>
            <person name="Lipzen A."/>
            <person name="Riley R."/>
            <person name="Andreopoulos W."/>
            <person name="He G."/>
            <person name="Johnson J."/>
            <person name="Barry K.W."/>
            <person name="Grigoriev I.V."/>
            <person name="Nagy L."/>
            <person name="Hibbett D."/>
            <person name="Henrissat B."/>
            <person name="Matheny P.B."/>
            <person name="Labbe J."/>
            <person name="Martin A.F."/>
        </authorList>
    </citation>
    <scope>NUCLEOTIDE SEQUENCE</scope>
    <source>
        <strain evidence="1">BPL698</strain>
    </source>
</reference>
<dbReference type="EMBL" id="JAGFNK010001695">
    <property type="protein sequence ID" value="KAI9429627.1"/>
    <property type="molecule type" value="Genomic_DNA"/>
</dbReference>
<proteinExistence type="predicted"/>
<accession>A0ACC0TQ82</accession>
<sequence length="394" mass="43500">MKHLTALAVVGIGFLAYVVYFDHRRRTDAKFRKRLRREKKKVDKSVAEATTSTSGPGTISGDAFLPTTEILAAMARIKDDRVPTTPEEREKYFMLQVEKGEQLCAQGPDFAVEAALAFFRALRVYPSPVELIMIFQNTVPEPIFKMVLEMMRLDVKGRVEGYYEAFPPNRMGVSTKTVAVTDSSGGKALKRILVADKDFTAGEIMYDIDEGAALKPDRDPLASAYCSKECEARLKAESPTLLFGPEHAIPSELNPNQDSESAKKREDAQAAFDLFVRESGGMQVMLVARFIARQVVNETVKLLPRDHPSAPKPQAGDPEADGGGWTEKGHTLFDHMERVRYLKLSGKEGGTEQLRAILSANLPGLDDLYNAYGVSYSGGRDDKPPSTAGRRMSS</sequence>
<dbReference type="Proteomes" id="UP001207468">
    <property type="component" value="Unassembled WGS sequence"/>
</dbReference>
<protein>
    <submittedName>
        <fullName evidence="1">Uncharacterized protein</fullName>
    </submittedName>
</protein>
<gene>
    <name evidence="1" type="ORF">F5148DRAFT_1372359</name>
</gene>
<keyword evidence="2" id="KW-1185">Reference proteome</keyword>
<evidence type="ECO:0000313" key="1">
    <source>
        <dbReference type="EMBL" id="KAI9429627.1"/>
    </source>
</evidence>
<name>A0ACC0TQ82_9AGAM</name>
<organism evidence="1 2">
    <name type="scientific">Russula earlei</name>
    <dbReference type="NCBI Taxonomy" id="71964"/>
    <lineage>
        <taxon>Eukaryota</taxon>
        <taxon>Fungi</taxon>
        <taxon>Dikarya</taxon>
        <taxon>Basidiomycota</taxon>
        <taxon>Agaricomycotina</taxon>
        <taxon>Agaricomycetes</taxon>
        <taxon>Russulales</taxon>
        <taxon>Russulaceae</taxon>
        <taxon>Russula</taxon>
    </lineage>
</organism>
<evidence type="ECO:0000313" key="2">
    <source>
        <dbReference type="Proteomes" id="UP001207468"/>
    </source>
</evidence>